<dbReference type="Gene3D" id="3.30.2010.10">
    <property type="entry name" value="Metalloproteases ('zincins'), catalytic domain"/>
    <property type="match status" value="1"/>
</dbReference>
<evidence type="ECO:0000313" key="14">
    <source>
        <dbReference type="Proteomes" id="UP000676967"/>
    </source>
</evidence>
<evidence type="ECO:0000256" key="9">
    <source>
        <dbReference type="ARBA" id="ARBA00023136"/>
    </source>
</evidence>
<dbReference type="CDD" id="cd07328">
    <property type="entry name" value="M48_Ste24p_like"/>
    <property type="match status" value="1"/>
</dbReference>
<name>A0ABN6CI81_9ACTN</name>
<feature type="transmembrane region" description="Helical" evidence="11">
    <location>
        <begin position="125"/>
        <end position="148"/>
    </location>
</feature>
<dbReference type="InterPro" id="IPR050083">
    <property type="entry name" value="HtpX_protease"/>
</dbReference>
<keyword evidence="5 10" id="KW-0378">Hydrolase</keyword>
<evidence type="ECO:0000313" key="13">
    <source>
        <dbReference type="EMBL" id="BCJ44089.1"/>
    </source>
</evidence>
<keyword evidence="4" id="KW-0479">Metal-binding</keyword>
<proteinExistence type="inferred from homology"/>
<gene>
    <name evidence="13" type="ORF">Aiant_47460</name>
</gene>
<keyword evidence="9 11" id="KW-0472">Membrane</keyword>
<evidence type="ECO:0000256" key="4">
    <source>
        <dbReference type="ARBA" id="ARBA00022723"/>
    </source>
</evidence>
<dbReference type="EMBL" id="AP023356">
    <property type="protein sequence ID" value="BCJ44089.1"/>
    <property type="molecule type" value="Genomic_DNA"/>
</dbReference>
<dbReference type="PANTHER" id="PTHR43221:SF2">
    <property type="entry name" value="PROTEASE HTPX HOMOLOG"/>
    <property type="match status" value="1"/>
</dbReference>
<evidence type="ECO:0000256" key="6">
    <source>
        <dbReference type="ARBA" id="ARBA00022833"/>
    </source>
</evidence>
<evidence type="ECO:0000256" key="8">
    <source>
        <dbReference type="ARBA" id="ARBA00023049"/>
    </source>
</evidence>
<dbReference type="PANTHER" id="PTHR43221">
    <property type="entry name" value="PROTEASE HTPX"/>
    <property type="match status" value="1"/>
</dbReference>
<dbReference type="Proteomes" id="UP000676967">
    <property type="component" value="Chromosome"/>
</dbReference>
<dbReference type="InterPro" id="IPR001915">
    <property type="entry name" value="Peptidase_M48"/>
</dbReference>
<keyword evidence="2 10" id="KW-0645">Protease</keyword>
<evidence type="ECO:0000256" key="7">
    <source>
        <dbReference type="ARBA" id="ARBA00022989"/>
    </source>
</evidence>
<comment type="cofactor">
    <cofactor evidence="10">
        <name>Zn(2+)</name>
        <dbReference type="ChEBI" id="CHEBI:29105"/>
    </cofactor>
    <text evidence="10">Binds 1 zinc ion per subunit.</text>
</comment>
<evidence type="ECO:0000259" key="12">
    <source>
        <dbReference type="Pfam" id="PF01435"/>
    </source>
</evidence>
<evidence type="ECO:0000256" key="11">
    <source>
        <dbReference type="SAM" id="Phobius"/>
    </source>
</evidence>
<dbReference type="RefSeq" id="WP_189329018.1">
    <property type="nucleotide sequence ID" value="NZ_AP023356.1"/>
</dbReference>
<keyword evidence="1" id="KW-1003">Cell membrane</keyword>
<keyword evidence="7 11" id="KW-1133">Transmembrane helix</keyword>
<sequence>MNDYTLVVGREHMPELYRLVERVAAGTGAPMPDRIHVDFQANAGAATVGLRRTRVLTLGVPMLLALRPQELVALIGHGLGQLKHLDGTRSLLTHPARTFFGRLSRMIRPKISVEWVHRRSGIFHLLYLALQFVAGLLSLVFAAVHTWFAALGADERREAVLRADALAARAAGSAAVLDTLDVLAAAGPIVGHIERHVPAGEAAATWRRLVHAVRERETPALPAHRQLSIRSGASLLASHPPAGRRHQWLSARPYEAARVVVDTATAARLEREIDPYAEAMHRAMNEQA</sequence>
<keyword evidence="6 10" id="KW-0862">Zinc</keyword>
<dbReference type="Pfam" id="PF01435">
    <property type="entry name" value="Peptidase_M48"/>
    <property type="match status" value="1"/>
</dbReference>
<evidence type="ECO:0000256" key="10">
    <source>
        <dbReference type="RuleBase" id="RU003983"/>
    </source>
</evidence>
<evidence type="ECO:0000256" key="1">
    <source>
        <dbReference type="ARBA" id="ARBA00022475"/>
    </source>
</evidence>
<reference evidence="13 14" key="1">
    <citation type="submission" date="2020-08" db="EMBL/GenBank/DDBJ databases">
        <title>Whole genome shotgun sequence of Actinoplanes ianthinogenes NBRC 13996.</title>
        <authorList>
            <person name="Komaki H."/>
            <person name="Tamura T."/>
        </authorList>
    </citation>
    <scope>NUCLEOTIDE SEQUENCE [LARGE SCALE GENOMIC DNA]</scope>
    <source>
        <strain evidence="13 14">NBRC 13996</strain>
    </source>
</reference>
<comment type="similarity">
    <text evidence="10">Belongs to the peptidase M48 family.</text>
</comment>
<evidence type="ECO:0000256" key="5">
    <source>
        <dbReference type="ARBA" id="ARBA00022801"/>
    </source>
</evidence>
<keyword evidence="3 11" id="KW-0812">Transmembrane</keyword>
<evidence type="ECO:0000256" key="3">
    <source>
        <dbReference type="ARBA" id="ARBA00022692"/>
    </source>
</evidence>
<keyword evidence="8 10" id="KW-0482">Metalloprotease</keyword>
<keyword evidence="14" id="KW-1185">Reference proteome</keyword>
<evidence type="ECO:0000256" key="2">
    <source>
        <dbReference type="ARBA" id="ARBA00022670"/>
    </source>
</evidence>
<feature type="domain" description="Peptidase M48" evidence="12">
    <location>
        <begin position="14"/>
        <end position="251"/>
    </location>
</feature>
<organism evidence="13 14">
    <name type="scientific">Actinoplanes ianthinogenes</name>
    <dbReference type="NCBI Taxonomy" id="122358"/>
    <lineage>
        <taxon>Bacteria</taxon>
        <taxon>Bacillati</taxon>
        <taxon>Actinomycetota</taxon>
        <taxon>Actinomycetes</taxon>
        <taxon>Micromonosporales</taxon>
        <taxon>Micromonosporaceae</taxon>
        <taxon>Actinoplanes</taxon>
    </lineage>
</organism>
<accession>A0ABN6CI81</accession>
<protein>
    <recommendedName>
        <fullName evidence="12">Peptidase M48 domain-containing protein</fullName>
    </recommendedName>
</protein>